<dbReference type="Proteomes" id="UP000788993">
    <property type="component" value="Unassembled WGS sequence"/>
</dbReference>
<dbReference type="EMBL" id="JAEUBD010001504">
    <property type="protein sequence ID" value="KAH3659757.1"/>
    <property type="molecule type" value="Genomic_DNA"/>
</dbReference>
<proteinExistence type="predicted"/>
<dbReference type="GO" id="GO:0005737">
    <property type="term" value="C:cytoplasm"/>
    <property type="evidence" value="ECO:0007669"/>
    <property type="project" value="TreeGrafter"/>
</dbReference>
<reference evidence="5" key="1">
    <citation type="journal article" date="2021" name="Open Biol.">
        <title>Shared evolutionary footprints suggest mitochondrial oxidative damage underlies multiple complex I losses in fungi.</title>
        <authorList>
            <person name="Schikora-Tamarit M.A."/>
            <person name="Marcet-Houben M."/>
            <person name="Nosek J."/>
            <person name="Gabaldon T."/>
        </authorList>
    </citation>
    <scope>NUCLEOTIDE SEQUENCE</scope>
    <source>
        <strain evidence="5">NCAIM Y.01608</strain>
    </source>
</reference>
<dbReference type="Pfam" id="PF00023">
    <property type="entry name" value="Ank"/>
    <property type="match status" value="1"/>
</dbReference>
<dbReference type="InterPro" id="IPR044515">
    <property type="entry name" value="ABTB1"/>
</dbReference>
<keyword evidence="2 3" id="KW-0040">ANK repeat</keyword>
<dbReference type="PANTHER" id="PTHR46231:SF1">
    <property type="entry name" value="ANKYRIN REPEAT AND BTB_POZ DOMAIN-CONTAINING PROTEIN 1"/>
    <property type="match status" value="1"/>
</dbReference>
<evidence type="ECO:0000256" key="2">
    <source>
        <dbReference type="ARBA" id="ARBA00023043"/>
    </source>
</evidence>
<dbReference type="PROSITE" id="PS50088">
    <property type="entry name" value="ANK_REPEAT"/>
    <property type="match status" value="1"/>
</dbReference>
<gene>
    <name evidence="5" type="ORF">OGATHE_005802</name>
</gene>
<dbReference type="SUPFAM" id="SSF48403">
    <property type="entry name" value="Ankyrin repeat"/>
    <property type="match status" value="1"/>
</dbReference>
<accession>A0A9P8NV41</accession>
<evidence type="ECO:0000313" key="5">
    <source>
        <dbReference type="EMBL" id="KAH3659757.1"/>
    </source>
</evidence>
<dbReference type="InterPro" id="IPR011333">
    <property type="entry name" value="SKP1/BTB/POZ_sf"/>
</dbReference>
<evidence type="ECO:0000256" key="3">
    <source>
        <dbReference type="PROSITE-ProRule" id="PRU00023"/>
    </source>
</evidence>
<evidence type="ECO:0000259" key="4">
    <source>
        <dbReference type="PROSITE" id="PS50097"/>
    </source>
</evidence>
<dbReference type="Gene3D" id="3.30.710.10">
    <property type="entry name" value="Potassium Channel Kv1.1, Chain A"/>
    <property type="match status" value="1"/>
</dbReference>
<dbReference type="AlphaFoldDB" id="A0A9P8NV41"/>
<keyword evidence="1" id="KW-0677">Repeat</keyword>
<feature type="repeat" description="ANK" evidence="3">
    <location>
        <begin position="396"/>
        <end position="428"/>
    </location>
</feature>
<feature type="domain" description="BTB" evidence="4">
    <location>
        <begin position="615"/>
        <end position="712"/>
    </location>
</feature>
<protein>
    <recommendedName>
        <fullName evidence="4">BTB domain-containing protein</fullName>
    </recommendedName>
</protein>
<sequence>MRAHLLVGEVNPEVEVTDPENTVEVPDALVVSEPQSVGNGLIVLMSLIHVVVSSGQMRRNETQPDRGREVERNGYATLVGRNTPEPGFFETRLDIADVLEIFLLDKHQAQNPAQLLAFEQRSRWPSSLSNWFCLLNVTDDGDETYFLDFSATLPTNPPLLVLALLEVYPSTILSKHDPFSVHKNWCLAQNSEPGLRLEFPHERNVAAQLNQGETVVSVGKNDLCLDKVWHVAVVVGAPFVLIDGHGLSKTSDYRYHKLAGVKYSSFVFAESVAEQLQLADHAAVPRKAAVVEARRVVEGSCGQQADYRVHRDFRKILMCFDSPVKQHIVVRITVQTHKCGGCDSVNAFVDAHRPDLRSAGHKTDKHQALHAHDSQHCVDLGSAESPDLHVNQLDEWDYSPLILASICGHEKVVRLLLEKGAIVNRDTFEGSRAIYGALTDAIRSLLLSYDITKAVDVTQPFASHISALLQRPPIATADVRIGEFRLHRFLLTVMSRYFSQPNVDFGGTSAQVLRFLFEYIYLVPSLDLKGVDVDELRRVADQTDLTYMRVAVDMILAQTSAADINKTKNTVQHTMYETARQKLKILVEGIVSNKIVKDTELTAAEKRALVAPWHADLIFRAQAGSRTLHYAVHRAIFSRAEYYLTLFASGFHDTAVFGELEKDGVVDLERLHAEADAIPVISLPSSDMMEISEETVEILLKHLYFDEANVPPQFAMETLVIADALFIDRLKTIAAISLSSIEDFSTVSFSVYDVLRAAWEFKVHRLEDRVAYLIAQDLEAFCADPQFCDIILESSRRISERQEFDTIELVDDIRFYLAKKHAIDQDGGTLNPTMARVESDEYLERVNADLLRERHNLLAAHRQWPNVGCGDVVQRVSGDRRDQLAPHTQNCAVVLLSIVELVVDRDGLSIFHADELGRRGLLVLDKILNSQIEGFFFGGLEVALGNLRLCGRLCGGS</sequence>
<dbReference type="CDD" id="cd18186">
    <property type="entry name" value="BTB_POZ_ZBTB_KLHL-like"/>
    <property type="match status" value="1"/>
</dbReference>
<dbReference type="GO" id="GO:0000151">
    <property type="term" value="C:ubiquitin ligase complex"/>
    <property type="evidence" value="ECO:0007669"/>
    <property type="project" value="TreeGrafter"/>
</dbReference>
<name>A0A9P8NV41_9ASCO</name>
<evidence type="ECO:0000256" key="1">
    <source>
        <dbReference type="ARBA" id="ARBA00022737"/>
    </source>
</evidence>
<dbReference type="InterPro" id="IPR036770">
    <property type="entry name" value="Ankyrin_rpt-contain_sf"/>
</dbReference>
<dbReference type="PROSITE" id="PS50297">
    <property type="entry name" value="ANK_REP_REGION"/>
    <property type="match status" value="1"/>
</dbReference>
<keyword evidence="6" id="KW-1185">Reference proteome</keyword>
<dbReference type="InterPro" id="IPR002110">
    <property type="entry name" value="Ankyrin_rpt"/>
</dbReference>
<dbReference type="Gene3D" id="1.25.40.20">
    <property type="entry name" value="Ankyrin repeat-containing domain"/>
    <property type="match status" value="1"/>
</dbReference>
<evidence type="ECO:0000313" key="6">
    <source>
        <dbReference type="Proteomes" id="UP000788993"/>
    </source>
</evidence>
<reference evidence="5" key="2">
    <citation type="submission" date="2021-01" db="EMBL/GenBank/DDBJ databases">
        <authorList>
            <person name="Schikora-Tamarit M.A."/>
        </authorList>
    </citation>
    <scope>NUCLEOTIDE SEQUENCE</scope>
    <source>
        <strain evidence="5">NCAIM Y.01608</strain>
    </source>
</reference>
<dbReference type="PANTHER" id="PTHR46231">
    <property type="entry name" value="ANKYRIN REPEAT AND BTB/POZ DOMAIN-CONTAINING PROTEIN 1"/>
    <property type="match status" value="1"/>
</dbReference>
<dbReference type="InterPro" id="IPR000210">
    <property type="entry name" value="BTB/POZ_dom"/>
</dbReference>
<comment type="caution">
    <text evidence="5">The sequence shown here is derived from an EMBL/GenBank/DDBJ whole genome shotgun (WGS) entry which is preliminary data.</text>
</comment>
<dbReference type="PROSITE" id="PS50097">
    <property type="entry name" value="BTB"/>
    <property type="match status" value="1"/>
</dbReference>
<organism evidence="5 6">
    <name type="scientific">Ogataea polymorpha</name>
    <dbReference type="NCBI Taxonomy" id="460523"/>
    <lineage>
        <taxon>Eukaryota</taxon>
        <taxon>Fungi</taxon>
        <taxon>Dikarya</taxon>
        <taxon>Ascomycota</taxon>
        <taxon>Saccharomycotina</taxon>
        <taxon>Pichiomycetes</taxon>
        <taxon>Pichiales</taxon>
        <taxon>Pichiaceae</taxon>
        <taxon>Ogataea</taxon>
    </lineage>
</organism>